<dbReference type="AlphaFoldDB" id="A0AAV4FM14"/>
<proteinExistence type="predicted"/>
<dbReference type="Proteomes" id="UP000762676">
    <property type="component" value="Unassembled WGS sequence"/>
</dbReference>
<feature type="transmembrane region" description="Helical" evidence="1">
    <location>
        <begin position="12"/>
        <end position="34"/>
    </location>
</feature>
<keyword evidence="1" id="KW-1133">Transmembrane helix</keyword>
<accession>A0AAV4FM14</accession>
<sequence>MGDTATYCPPQYSYRVLLVVIIIIIAVVVVVVVVVVAVVVVVNVVVEVVVVAIAVVVETIQKGNEREKLVNKLLKQKSVQDGGPPGNEGDISLPWSPARCLCESFYVFYSVSHRKVTGLPEILAQIIAMCDVVLRPVG</sequence>
<evidence type="ECO:0000313" key="3">
    <source>
        <dbReference type="Proteomes" id="UP000762676"/>
    </source>
</evidence>
<evidence type="ECO:0000313" key="2">
    <source>
        <dbReference type="EMBL" id="GFR74353.1"/>
    </source>
</evidence>
<reference evidence="2 3" key="1">
    <citation type="journal article" date="2021" name="Elife">
        <title>Chloroplast acquisition without the gene transfer in kleptoplastic sea slugs, Plakobranchus ocellatus.</title>
        <authorList>
            <person name="Maeda T."/>
            <person name="Takahashi S."/>
            <person name="Yoshida T."/>
            <person name="Shimamura S."/>
            <person name="Takaki Y."/>
            <person name="Nagai Y."/>
            <person name="Toyoda A."/>
            <person name="Suzuki Y."/>
            <person name="Arimoto A."/>
            <person name="Ishii H."/>
            <person name="Satoh N."/>
            <person name="Nishiyama T."/>
            <person name="Hasebe M."/>
            <person name="Maruyama T."/>
            <person name="Minagawa J."/>
            <person name="Obokata J."/>
            <person name="Shigenobu S."/>
        </authorList>
    </citation>
    <scope>NUCLEOTIDE SEQUENCE [LARGE SCALE GENOMIC DNA]</scope>
</reference>
<keyword evidence="1" id="KW-0812">Transmembrane</keyword>
<name>A0AAV4FM14_9GAST</name>
<dbReference type="EMBL" id="BMAT01007929">
    <property type="protein sequence ID" value="GFR74353.1"/>
    <property type="molecule type" value="Genomic_DNA"/>
</dbReference>
<gene>
    <name evidence="2" type="ORF">ElyMa_003889700</name>
</gene>
<comment type="caution">
    <text evidence="2">The sequence shown here is derived from an EMBL/GenBank/DDBJ whole genome shotgun (WGS) entry which is preliminary data.</text>
</comment>
<feature type="transmembrane region" description="Helical" evidence="1">
    <location>
        <begin position="40"/>
        <end position="60"/>
    </location>
</feature>
<evidence type="ECO:0000256" key="1">
    <source>
        <dbReference type="SAM" id="Phobius"/>
    </source>
</evidence>
<keyword evidence="1" id="KW-0472">Membrane</keyword>
<keyword evidence="3" id="KW-1185">Reference proteome</keyword>
<organism evidence="2 3">
    <name type="scientific">Elysia marginata</name>
    <dbReference type="NCBI Taxonomy" id="1093978"/>
    <lineage>
        <taxon>Eukaryota</taxon>
        <taxon>Metazoa</taxon>
        <taxon>Spiralia</taxon>
        <taxon>Lophotrochozoa</taxon>
        <taxon>Mollusca</taxon>
        <taxon>Gastropoda</taxon>
        <taxon>Heterobranchia</taxon>
        <taxon>Euthyneura</taxon>
        <taxon>Panpulmonata</taxon>
        <taxon>Sacoglossa</taxon>
        <taxon>Placobranchoidea</taxon>
        <taxon>Plakobranchidae</taxon>
        <taxon>Elysia</taxon>
    </lineage>
</organism>
<protein>
    <submittedName>
        <fullName evidence="2">Uncharacterized protein</fullName>
    </submittedName>
</protein>